<feature type="compositionally biased region" description="Low complexity" evidence="1">
    <location>
        <begin position="84"/>
        <end position="96"/>
    </location>
</feature>
<dbReference type="Proteomes" id="UP000823388">
    <property type="component" value="Chromosome 9N"/>
</dbReference>
<accession>A0A8T0MSR5</accession>
<reference evidence="2" key="1">
    <citation type="submission" date="2020-05" db="EMBL/GenBank/DDBJ databases">
        <title>WGS assembly of Panicum virgatum.</title>
        <authorList>
            <person name="Lovell J.T."/>
            <person name="Jenkins J."/>
            <person name="Shu S."/>
            <person name="Juenger T.E."/>
            <person name="Schmutz J."/>
        </authorList>
    </citation>
    <scope>NUCLEOTIDE SEQUENCE</scope>
    <source>
        <strain evidence="2">AP13</strain>
    </source>
</reference>
<organism evidence="2 3">
    <name type="scientific">Panicum virgatum</name>
    <name type="common">Blackwell switchgrass</name>
    <dbReference type="NCBI Taxonomy" id="38727"/>
    <lineage>
        <taxon>Eukaryota</taxon>
        <taxon>Viridiplantae</taxon>
        <taxon>Streptophyta</taxon>
        <taxon>Embryophyta</taxon>
        <taxon>Tracheophyta</taxon>
        <taxon>Spermatophyta</taxon>
        <taxon>Magnoliopsida</taxon>
        <taxon>Liliopsida</taxon>
        <taxon>Poales</taxon>
        <taxon>Poaceae</taxon>
        <taxon>PACMAD clade</taxon>
        <taxon>Panicoideae</taxon>
        <taxon>Panicodae</taxon>
        <taxon>Paniceae</taxon>
        <taxon>Panicinae</taxon>
        <taxon>Panicum</taxon>
        <taxon>Panicum sect. Hiantes</taxon>
    </lineage>
</organism>
<dbReference type="EMBL" id="CM029054">
    <property type="protein sequence ID" value="KAG2538489.1"/>
    <property type="molecule type" value="Genomic_DNA"/>
</dbReference>
<feature type="compositionally biased region" description="Basic and acidic residues" evidence="1">
    <location>
        <begin position="97"/>
        <end position="113"/>
    </location>
</feature>
<evidence type="ECO:0000313" key="3">
    <source>
        <dbReference type="Proteomes" id="UP000823388"/>
    </source>
</evidence>
<feature type="compositionally biased region" description="Basic residues" evidence="1">
    <location>
        <begin position="274"/>
        <end position="286"/>
    </location>
</feature>
<keyword evidence="3" id="KW-1185">Reference proteome</keyword>
<feature type="region of interest" description="Disordered" evidence="1">
    <location>
        <begin position="253"/>
        <end position="305"/>
    </location>
</feature>
<sequence length="334" mass="35961">MESRRKQLLIPPAPKAEHLAGKTQDLGGKGNSRSFVRTSAFERSVSPLLPFSPQQSTRSSSPRAGARRQRERSRLRRAPRRRGAAAGSSGFEGLLGQRERERERESGEGTDVDAKRCGIERLAGQRRAPSGTAAGGSSLCLRVATPSTPSIGASILPPPPSPARGPEGATDPTAWHPLAVAAQWEVAGQAGARPQGRRPAWRRAELVPMRAAAASTWHAFVVAAADADAMAADLRHVAELPVVHANLSPPRPLPFLSQRARRGGGRRTAGQRRCGWRARQRQRWRSSSRAPAALPPPSSVSGRSWASRVWRRMAARDAVRPARVLPSPVSSCTH</sequence>
<proteinExistence type="predicted"/>
<evidence type="ECO:0000256" key="1">
    <source>
        <dbReference type="SAM" id="MobiDB-lite"/>
    </source>
</evidence>
<protein>
    <submittedName>
        <fullName evidence="2">Uncharacterized protein</fullName>
    </submittedName>
</protein>
<evidence type="ECO:0000313" key="2">
    <source>
        <dbReference type="EMBL" id="KAG2538489.1"/>
    </source>
</evidence>
<comment type="caution">
    <text evidence="2">The sequence shown here is derived from an EMBL/GenBank/DDBJ whole genome shotgun (WGS) entry which is preliminary data.</text>
</comment>
<feature type="region of interest" description="Disordered" evidence="1">
    <location>
        <begin position="150"/>
        <end position="169"/>
    </location>
</feature>
<feature type="compositionally biased region" description="Low complexity" evidence="1">
    <location>
        <begin position="52"/>
        <end position="64"/>
    </location>
</feature>
<dbReference type="AlphaFoldDB" id="A0A8T0MSR5"/>
<name>A0A8T0MSR5_PANVG</name>
<feature type="region of interest" description="Disordered" evidence="1">
    <location>
        <begin position="1"/>
        <end position="113"/>
    </location>
</feature>
<gene>
    <name evidence="2" type="ORF">PVAP13_9NG401028</name>
</gene>
<feature type="compositionally biased region" description="Basic residues" evidence="1">
    <location>
        <begin position="65"/>
        <end position="83"/>
    </location>
</feature>